<dbReference type="SUPFAM" id="SSF48208">
    <property type="entry name" value="Six-hairpin glycosidases"/>
    <property type="match status" value="1"/>
</dbReference>
<evidence type="ECO:0000256" key="4">
    <source>
        <dbReference type="ARBA" id="ARBA00022737"/>
    </source>
</evidence>
<comment type="catalytic activity">
    <reaction evidence="1 11">
        <text>Endohydrolysis of (1-&gt;4)-beta-D-glucosidic linkages in cellulose, lichenin and cereal beta-D-glucans.</text>
        <dbReference type="EC" id="3.2.1.4"/>
    </reaction>
</comment>
<comment type="caution">
    <text evidence="13">The sequence shown here is derived from an EMBL/GenBank/DDBJ whole genome shotgun (WGS) entry which is preliminary data.</text>
</comment>
<evidence type="ECO:0000256" key="1">
    <source>
        <dbReference type="ARBA" id="ARBA00000966"/>
    </source>
</evidence>
<dbReference type="GO" id="GO:0030245">
    <property type="term" value="P:cellulose catabolic process"/>
    <property type="evidence" value="ECO:0007669"/>
    <property type="project" value="UniProtKB-KW"/>
</dbReference>
<evidence type="ECO:0000256" key="3">
    <source>
        <dbReference type="ARBA" id="ARBA00022614"/>
    </source>
</evidence>
<dbReference type="SUPFAM" id="SSF52058">
    <property type="entry name" value="L domain-like"/>
    <property type="match status" value="1"/>
</dbReference>
<evidence type="ECO:0000313" key="14">
    <source>
        <dbReference type="Proteomes" id="UP000289738"/>
    </source>
</evidence>
<keyword evidence="8 10" id="KW-0326">Glycosidase</keyword>
<dbReference type="FunFam" id="1.50.10.10:FF:000020">
    <property type="entry name" value="Endoglucanase"/>
    <property type="match status" value="1"/>
</dbReference>
<dbReference type="Gene3D" id="1.50.10.10">
    <property type="match status" value="1"/>
</dbReference>
<dbReference type="InterPro" id="IPR001701">
    <property type="entry name" value="Glyco_hydro_9"/>
</dbReference>
<dbReference type="Pfam" id="PF07725">
    <property type="entry name" value="LRR_3"/>
    <property type="match status" value="1"/>
</dbReference>
<protein>
    <recommendedName>
        <fullName evidence="11">Endoglucanase</fullName>
        <ecNumber evidence="11">3.2.1.4</ecNumber>
    </recommendedName>
</protein>
<reference evidence="13 14" key="1">
    <citation type="submission" date="2019-01" db="EMBL/GenBank/DDBJ databases">
        <title>Sequencing of cultivated peanut Arachis hypogaea provides insights into genome evolution and oil improvement.</title>
        <authorList>
            <person name="Chen X."/>
        </authorList>
    </citation>
    <scope>NUCLEOTIDE SEQUENCE [LARGE SCALE GENOMIC DNA]</scope>
    <source>
        <strain evidence="14">cv. Fuhuasheng</strain>
        <tissue evidence="13">Leaves</tissue>
    </source>
</reference>
<gene>
    <name evidence="13" type="ORF">Ahy_B07g088287</name>
</gene>
<keyword evidence="9 10" id="KW-0624">Polysaccharide degradation</keyword>
<evidence type="ECO:0000256" key="6">
    <source>
        <dbReference type="ARBA" id="ARBA00023001"/>
    </source>
</evidence>
<dbReference type="InterPro" id="IPR018221">
    <property type="entry name" value="Glyco_hydro_9_His_AS"/>
</dbReference>
<dbReference type="AlphaFoldDB" id="A0A444YE40"/>
<dbReference type="PANTHER" id="PTHR22298">
    <property type="entry name" value="ENDO-1,4-BETA-GLUCANASE"/>
    <property type="match status" value="1"/>
</dbReference>
<keyword evidence="5 10" id="KW-0378">Hydrolase</keyword>
<keyword evidence="6 11" id="KW-0136">Cellulose degradation</keyword>
<comment type="similarity">
    <text evidence="2 10 11">Belongs to the glycosyl hydrolase 9 (cellulase E) family.</text>
</comment>
<dbReference type="GO" id="GO:0008810">
    <property type="term" value="F:cellulase activity"/>
    <property type="evidence" value="ECO:0007669"/>
    <property type="project" value="UniProtKB-EC"/>
</dbReference>
<dbReference type="Proteomes" id="UP000289738">
    <property type="component" value="Chromosome B07"/>
</dbReference>
<evidence type="ECO:0000256" key="7">
    <source>
        <dbReference type="ARBA" id="ARBA00023277"/>
    </source>
</evidence>
<name>A0A444YE40_ARAHY</name>
<keyword evidence="3" id="KW-0433">Leucine-rich repeat</keyword>
<dbReference type="InterPro" id="IPR011713">
    <property type="entry name" value="Leu-rich_rpt_3"/>
</dbReference>
<dbReference type="Pfam" id="PF00759">
    <property type="entry name" value="Glyco_hydro_9"/>
    <property type="match status" value="1"/>
</dbReference>
<evidence type="ECO:0000256" key="5">
    <source>
        <dbReference type="ARBA" id="ARBA00022801"/>
    </source>
</evidence>
<dbReference type="STRING" id="3818.A0A444YE40"/>
<feature type="active site" evidence="10">
    <location>
        <position position="450"/>
    </location>
</feature>
<dbReference type="InterPro" id="IPR008928">
    <property type="entry name" value="6-hairpin_glycosidase_sf"/>
</dbReference>
<accession>A0A444YE40</accession>
<keyword evidence="14" id="KW-1185">Reference proteome</keyword>
<dbReference type="InterPro" id="IPR032675">
    <property type="entry name" value="LRR_dom_sf"/>
</dbReference>
<dbReference type="Gene3D" id="3.80.10.10">
    <property type="entry name" value="Ribonuclease Inhibitor"/>
    <property type="match status" value="2"/>
</dbReference>
<evidence type="ECO:0000256" key="11">
    <source>
        <dbReference type="RuleBase" id="RU361166"/>
    </source>
</evidence>
<organism evidence="13 14">
    <name type="scientific">Arachis hypogaea</name>
    <name type="common">Peanut</name>
    <dbReference type="NCBI Taxonomy" id="3818"/>
    <lineage>
        <taxon>Eukaryota</taxon>
        <taxon>Viridiplantae</taxon>
        <taxon>Streptophyta</taxon>
        <taxon>Embryophyta</taxon>
        <taxon>Tracheophyta</taxon>
        <taxon>Spermatophyta</taxon>
        <taxon>Magnoliopsida</taxon>
        <taxon>eudicotyledons</taxon>
        <taxon>Gunneridae</taxon>
        <taxon>Pentapetalae</taxon>
        <taxon>rosids</taxon>
        <taxon>fabids</taxon>
        <taxon>Fabales</taxon>
        <taxon>Fabaceae</taxon>
        <taxon>Papilionoideae</taxon>
        <taxon>50 kb inversion clade</taxon>
        <taxon>dalbergioids sensu lato</taxon>
        <taxon>Dalbergieae</taxon>
        <taxon>Pterocarpus clade</taxon>
        <taxon>Arachis</taxon>
    </lineage>
</organism>
<evidence type="ECO:0000256" key="2">
    <source>
        <dbReference type="ARBA" id="ARBA00007072"/>
    </source>
</evidence>
<evidence type="ECO:0000313" key="13">
    <source>
        <dbReference type="EMBL" id="RYR00188.1"/>
    </source>
</evidence>
<evidence type="ECO:0000256" key="8">
    <source>
        <dbReference type="ARBA" id="ARBA00023295"/>
    </source>
</evidence>
<dbReference type="PROSITE" id="PS00592">
    <property type="entry name" value="GH9_2"/>
    <property type="match status" value="1"/>
</dbReference>
<sequence>MEEQTQHHQYHRKQTSSFGDSKIVPPLVLVQHCCSSSLWFLFFFITITTIFITTTNAQQAFDYGDALSKSLLYFEAQRSGRIPYNQRVSWRHHSGLTDGLEQGVDLVGGYYDAGDHVKFGLPMAFTVTMLSWGAIEYLQHISDAGELQHTLEAIKWGTDYFIKAHTSPNVLWAEVGDGDTDHYCWQRPEDMTTSRQAFKIDEEKPGSDLAAETAAAMAAASIVFKNTNPHYSHLLLHHAQQLFEFGDKHRGKYDESVGVVKSYYASVSGYKDELLWAAMWLYKATDSEMYFQYFISKAHSFGGTGWSISEFSWDVKYAGLQLLASKFLNQEKHKKHSDILEQYRSKAEYYICSCLNKNNNDSNVQRTPGGLLYVRQWNNMQYVSTASFLLSVYSDFLKSTNQNLNCHGGTVDHEEILSFAKSQIDYILGSNPMNMSYLVGYGPRYPKRVHHRGASIVSYKENKGFIGCTQGYDNWYNSQEPNPNVLVGALVGGPDWQDNFEDQRNNFMQTEACTYNTAPLVGVFAKLLHIENQKLVQDCSSLLFLWLQMLEAELIEEIVTTVWTRLQPKLPTFRDGLVNESTQGIVLELWHLHHEARWHPEGFSNMEILRLLILSSNLHLPLGLKCLSSGLKVLVWRECPLNALPLGVPLDELVRLKMPHSNLKQLWNGMQYFAKMKSIYLSHSLSLTSTPDFTGIPNLEILYLDECINLFEVHPSLGKHRKLVKVSLADCRNLKKLPRKLEMESLKCLDLHGCTNVRKLPEFGENMIHLEELDLRNIAIAELPPSLGHVTALRTLNLESCQNLICLPKTFGNLKSLTKLNICCCSNFSKLPENLNENEALEYLNASLTALREIPSSIVHLKNLMWLIIAGCKVQETSNSWNIIQPIAQIFGFKSYHPPISMSLVLPPSISGIDCQSLVSLPDLPPNAAHVYLYNCPRLESLPKLPPTVQRVDACQSVSLKPLSDPEQIWSLLEAIDLEEVEDPDSSMKFSRFRPILEIPGTELPACFQNEDYFVPDKQFLEHFGIQFESAVSIILEIPESCSQSEFWGIAVCLVIEGNPESAPLQYYDGLYCFSQVHSANSEEKQEINIEDAEWIKWIPNYKCPHILMYYYPVNFWQHDENKVKLMFYAINNNGTGNKMMIEGSNSKRCSKIKKCGARLVSKMGAGYVQKTPNPYREEGFPPTKIPKVTPEGMYVATAYATTRIR</sequence>
<evidence type="ECO:0000256" key="10">
    <source>
        <dbReference type="PROSITE-ProRule" id="PRU10059"/>
    </source>
</evidence>
<evidence type="ECO:0000256" key="9">
    <source>
        <dbReference type="ARBA" id="ARBA00023326"/>
    </source>
</evidence>
<feature type="domain" description="Glycoside hydrolase family 9" evidence="12">
    <location>
        <begin position="63"/>
        <end position="523"/>
    </location>
</feature>
<dbReference type="EMBL" id="SDMP01000017">
    <property type="protein sequence ID" value="RYR00188.1"/>
    <property type="molecule type" value="Genomic_DNA"/>
</dbReference>
<keyword evidence="7 10" id="KW-0119">Carbohydrate metabolism</keyword>
<keyword evidence="4" id="KW-0677">Repeat</keyword>
<dbReference type="InterPro" id="IPR012341">
    <property type="entry name" value="6hp_glycosidase-like_sf"/>
</dbReference>
<evidence type="ECO:0000259" key="12">
    <source>
        <dbReference type="Pfam" id="PF00759"/>
    </source>
</evidence>
<proteinExistence type="inferred from homology"/>
<dbReference type="EC" id="3.2.1.4" evidence="11"/>